<feature type="transmembrane region" description="Helical" evidence="7">
    <location>
        <begin position="107"/>
        <end position="125"/>
    </location>
</feature>
<comment type="caution">
    <text evidence="10">The sequence shown here is derived from an EMBL/GenBank/DDBJ whole genome shotgun (WGS) entry which is preliminary data.</text>
</comment>
<dbReference type="InterPro" id="IPR052027">
    <property type="entry name" value="PspC"/>
</dbReference>
<dbReference type="PANTHER" id="PTHR33885">
    <property type="entry name" value="PHAGE SHOCK PROTEIN C"/>
    <property type="match status" value="1"/>
</dbReference>
<dbReference type="RefSeq" id="WP_146382746.1">
    <property type="nucleotide sequence ID" value="NZ_VOEJ01000007.1"/>
</dbReference>
<dbReference type="Pfam" id="PF04024">
    <property type="entry name" value="PspC"/>
    <property type="match status" value="1"/>
</dbReference>
<feature type="transmembrane region" description="Helical" evidence="7">
    <location>
        <begin position="34"/>
        <end position="57"/>
    </location>
</feature>
<accession>A0A563U537</accession>
<evidence type="ECO:0000313" key="10">
    <source>
        <dbReference type="EMBL" id="TWR26466.1"/>
    </source>
</evidence>
<evidence type="ECO:0000313" key="11">
    <source>
        <dbReference type="Proteomes" id="UP000320042"/>
    </source>
</evidence>
<keyword evidence="5 7" id="KW-0472">Membrane</keyword>
<dbReference type="InterPro" id="IPR043726">
    <property type="entry name" value="LiaI-LiaF-like_TM1"/>
</dbReference>
<comment type="subcellular location">
    <subcellularLocation>
        <location evidence="1">Cell membrane</location>
        <topology evidence="1">Single-pass membrane protein</topology>
    </subcellularLocation>
</comment>
<dbReference type="EMBL" id="VOEJ01000007">
    <property type="protein sequence ID" value="TWR26466.1"/>
    <property type="molecule type" value="Genomic_DNA"/>
</dbReference>
<evidence type="ECO:0000256" key="4">
    <source>
        <dbReference type="ARBA" id="ARBA00022989"/>
    </source>
</evidence>
<feature type="domain" description="Phage shock protein PspC N-terminal" evidence="8">
    <location>
        <begin position="3"/>
        <end position="60"/>
    </location>
</feature>
<keyword evidence="4 7" id="KW-1133">Transmembrane helix</keyword>
<organism evidence="10 11">
    <name type="scientific">Mucilaginibacter pallidiroseus</name>
    <dbReference type="NCBI Taxonomy" id="2599295"/>
    <lineage>
        <taxon>Bacteria</taxon>
        <taxon>Pseudomonadati</taxon>
        <taxon>Bacteroidota</taxon>
        <taxon>Sphingobacteriia</taxon>
        <taxon>Sphingobacteriales</taxon>
        <taxon>Sphingobacteriaceae</taxon>
        <taxon>Mucilaginibacter</taxon>
    </lineage>
</organism>
<dbReference type="Pfam" id="PF18917">
    <property type="entry name" value="LiaI-LiaF-like_TM1"/>
    <property type="match status" value="1"/>
</dbReference>
<dbReference type="GO" id="GO:0005886">
    <property type="term" value="C:plasma membrane"/>
    <property type="evidence" value="ECO:0007669"/>
    <property type="project" value="UniProtKB-SubCell"/>
</dbReference>
<evidence type="ECO:0000256" key="7">
    <source>
        <dbReference type="SAM" id="Phobius"/>
    </source>
</evidence>
<reference evidence="10 11" key="1">
    <citation type="submission" date="2019-07" db="EMBL/GenBank/DDBJ databases">
        <authorList>
            <person name="Kim J."/>
        </authorList>
    </citation>
    <scope>NUCLEOTIDE SEQUENCE [LARGE SCALE GENOMIC DNA]</scope>
    <source>
        <strain evidence="11">dk17</strain>
    </source>
</reference>
<dbReference type="Proteomes" id="UP000320042">
    <property type="component" value="Unassembled WGS sequence"/>
</dbReference>
<evidence type="ECO:0000259" key="8">
    <source>
        <dbReference type="Pfam" id="PF04024"/>
    </source>
</evidence>
<evidence type="ECO:0000256" key="2">
    <source>
        <dbReference type="ARBA" id="ARBA00022475"/>
    </source>
</evidence>
<proteinExistence type="predicted"/>
<feature type="transmembrane region" description="Helical" evidence="7">
    <location>
        <begin position="137"/>
        <end position="154"/>
    </location>
</feature>
<keyword evidence="3 7" id="KW-0812">Transmembrane</keyword>
<dbReference type="InterPro" id="IPR007168">
    <property type="entry name" value="Phageshock_PspC_N"/>
</dbReference>
<evidence type="ECO:0000256" key="6">
    <source>
        <dbReference type="SAM" id="MobiDB-lite"/>
    </source>
</evidence>
<feature type="compositionally biased region" description="Basic and acidic residues" evidence="6">
    <location>
        <begin position="162"/>
        <end position="172"/>
    </location>
</feature>
<feature type="region of interest" description="Disordered" evidence="6">
    <location>
        <begin position="162"/>
        <end position="197"/>
    </location>
</feature>
<keyword evidence="11" id="KW-1185">Reference proteome</keyword>
<sequence>MEKRLYRDERRKSIGGVCAGLAEYFGVDVSVVRVVFVLALLLKGVGFLPYIVLWAVLPKKPYGYNEFGSPVDGGFNANYNTNYNNVDYNVPPTGAPFVPPVKQPSKAPAMFGVILIVLGALFLVDRLDIMPELDFEKLWPVVLIAIGGLIIFNGQKKEPVISDFNTPKEDPYKTTAANTEGKDAGSEENPNHNPTNF</sequence>
<name>A0A563U537_9SPHI</name>
<evidence type="ECO:0000256" key="5">
    <source>
        <dbReference type="ARBA" id="ARBA00023136"/>
    </source>
</evidence>
<dbReference type="PANTHER" id="PTHR33885:SF3">
    <property type="entry name" value="PHAGE SHOCK PROTEIN C"/>
    <property type="match status" value="1"/>
</dbReference>
<dbReference type="AlphaFoldDB" id="A0A563U537"/>
<keyword evidence="2" id="KW-1003">Cell membrane</keyword>
<gene>
    <name evidence="10" type="ORF">FPZ43_15005</name>
</gene>
<evidence type="ECO:0000259" key="9">
    <source>
        <dbReference type="Pfam" id="PF18917"/>
    </source>
</evidence>
<evidence type="ECO:0000256" key="3">
    <source>
        <dbReference type="ARBA" id="ARBA00022692"/>
    </source>
</evidence>
<feature type="domain" description="LiaI-LiaF-like transmembrane region" evidence="9">
    <location>
        <begin position="110"/>
        <end position="151"/>
    </location>
</feature>
<protein>
    <submittedName>
        <fullName evidence="10">PspC domain-containing protein</fullName>
    </submittedName>
</protein>
<dbReference type="OrthoDB" id="5772680at2"/>
<evidence type="ECO:0000256" key="1">
    <source>
        <dbReference type="ARBA" id="ARBA00004162"/>
    </source>
</evidence>